<feature type="transmembrane region" description="Helical" evidence="1">
    <location>
        <begin position="12"/>
        <end position="32"/>
    </location>
</feature>
<keyword evidence="3" id="KW-1185">Reference proteome</keyword>
<protein>
    <recommendedName>
        <fullName evidence="4">DUF1648 domain-containing protein</fullName>
    </recommendedName>
</protein>
<dbReference type="Proteomes" id="UP000298781">
    <property type="component" value="Chromosome"/>
</dbReference>
<accession>A0A4D7BD69</accession>
<dbReference type="PANTHER" id="PTHR37810">
    <property type="entry name" value="IMMUNITY PROTEIN SDPI"/>
    <property type="match status" value="1"/>
</dbReference>
<dbReference type="InterPro" id="IPR026272">
    <property type="entry name" value="SdpI"/>
</dbReference>
<dbReference type="PIRSF" id="PIRSF038959">
    <property type="entry name" value="SdpI"/>
    <property type="match status" value="1"/>
</dbReference>
<keyword evidence="1" id="KW-0472">Membrane</keyword>
<feature type="transmembrane region" description="Helical" evidence="1">
    <location>
        <begin position="52"/>
        <end position="74"/>
    </location>
</feature>
<reference evidence="2 3" key="1">
    <citation type="submission" date="2019-04" db="EMBL/GenBank/DDBJ databases">
        <title>Phreatobacter aquaticus sp. nov.</title>
        <authorList>
            <person name="Choi A."/>
        </authorList>
    </citation>
    <scope>NUCLEOTIDE SEQUENCE [LARGE SCALE GENOMIC DNA]</scope>
    <source>
        <strain evidence="2 3">KCTC 52518</strain>
    </source>
</reference>
<gene>
    <name evidence="2" type="ORF">E8M01_25675</name>
</gene>
<sequence length="219" mass="23094">MSQTLFSRFNLALWAALAMVTLAGFVLVPANALLPVHWGPSGEADSFWPRNAALAIAPVMVAANAAIFALVGRFAPAEQLAAGKHVWAIVVPAISALALAVQGGIVLIGTGYPDRMVRIISLGFAVMLILLGNVLPKTQPNRLAGLRLPWMTAEPAHWRATQRLTGILFMLGGMGLLLCGLLVDEAQWLAVALVAAVLVPTVVGGFYGCLYGHRPAQGR</sequence>
<dbReference type="RefSeq" id="WP_136962747.1">
    <property type="nucleotide sequence ID" value="NZ_CP039690.1"/>
</dbReference>
<proteinExistence type="predicted"/>
<feature type="transmembrane region" description="Helical" evidence="1">
    <location>
        <begin position="164"/>
        <end position="183"/>
    </location>
</feature>
<dbReference type="KEGG" id="pstg:E8M01_25675"/>
<dbReference type="Pfam" id="PF13630">
    <property type="entry name" value="SdpI"/>
    <property type="match status" value="1"/>
</dbReference>
<keyword evidence="1" id="KW-1133">Transmembrane helix</keyword>
<feature type="transmembrane region" description="Helical" evidence="1">
    <location>
        <begin position="189"/>
        <end position="210"/>
    </location>
</feature>
<dbReference type="InterPro" id="IPR025962">
    <property type="entry name" value="SdpI/YhfL"/>
</dbReference>
<feature type="transmembrane region" description="Helical" evidence="1">
    <location>
        <begin position="86"/>
        <end position="110"/>
    </location>
</feature>
<evidence type="ECO:0000256" key="1">
    <source>
        <dbReference type="SAM" id="Phobius"/>
    </source>
</evidence>
<feature type="transmembrane region" description="Helical" evidence="1">
    <location>
        <begin position="116"/>
        <end position="135"/>
    </location>
</feature>
<dbReference type="AlphaFoldDB" id="A0A4D7BD69"/>
<dbReference type="OrthoDB" id="9808690at2"/>
<evidence type="ECO:0008006" key="4">
    <source>
        <dbReference type="Google" id="ProtNLM"/>
    </source>
</evidence>
<dbReference type="PANTHER" id="PTHR37810:SF5">
    <property type="entry name" value="IMMUNITY PROTEIN SDPI"/>
    <property type="match status" value="1"/>
</dbReference>
<evidence type="ECO:0000313" key="2">
    <source>
        <dbReference type="EMBL" id="QCI67316.1"/>
    </source>
</evidence>
<keyword evidence="1" id="KW-0812">Transmembrane</keyword>
<dbReference type="EMBL" id="CP039690">
    <property type="protein sequence ID" value="QCI67316.1"/>
    <property type="molecule type" value="Genomic_DNA"/>
</dbReference>
<dbReference type="GO" id="GO:0009636">
    <property type="term" value="P:response to toxic substance"/>
    <property type="evidence" value="ECO:0007669"/>
    <property type="project" value="TreeGrafter"/>
</dbReference>
<organism evidence="2 3">
    <name type="scientific">Phreatobacter stygius</name>
    <dbReference type="NCBI Taxonomy" id="1940610"/>
    <lineage>
        <taxon>Bacteria</taxon>
        <taxon>Pseudomonadati</taxon>
        <taxon>Pseudomonadota</taxon>
        <taxon>Alphaproteobacteria</taxon>
        <taxon>Hyphomicrobiales</taxon>
        <taxon>Phreatobacteraceae</taxon>
        <taxon>Phreatobacter</taxon>
    </lineage>
</organism>
<name>A0A4D7BD69_9HYPH</name>
<evidence type="ECO:0000313" key="3">
    <source>
        <dbReference type="Proteomes" id="UP000298781"/>
    </source>
</evidence>